<dbReference type="PANTHER" id="PTHR47572">
    <property type="entry name" value="LIPOPROTEIN-RELATED"/>
    <property type="match status" value="1"/>
</dbReference>
<evidence type="ECO:0000256" key="1">
    <source>
        <dbReference type="ARBA" id="ARBA00022801"/>
    </source>
</evidence>
<comment type="caution">
    <text evidence="3">The sequence shown here is derived from an EMBL/GenBank/DDBJ whole genome shotgun (WGS) entry which is preliminary data.</text>
</comment>
<organism evidence="3 4">
    <name type="scientific">Rhynchospora breviuscula</name>
    <dbReference type="NCBI Taxonomy" id="2022672"/>
    <lineage>
        <taxon>Eukaryota</taxon>
        <taxon>Viridiplantae</taxon>
        <taxon>Streptophyta</taxon>
        <taxon>Embryophyta</taxon>
        <taxon>Tracheophyta</taxon>
        <taxon>Spermatophyta</taxon>
        <taxon>Magnoliopsida</taxon>
        <taxon>Liliopsida</taxon>
        <taxon>Poales</taxon>
        <taxon>Cyperaceae</taxon>
        <taxon>Cyperoideae</taxon>
        <taxon>Rhynchosporeae</taxon>
        <taxon>Rhynchospora</taxon>
    </lineage>
</organism>
<keyword evidence="4" id="KW-1185">Reference proteome</keyword>
<evidence type="ECO:0000313" key="3">
    <source>
        <dbReference type="EMBL" id="KAJ1682542.1"/>
    </source>
</evidence>
<dbReference type="PANTHER" id="PTHR47572:SF4">
    <property type="entry name" value="LACTONASE DRP35"/>
    <property type="match status" value="1"/>
</dbReference>
<gene>
    <name evidence="3" type="ORF">LUZ63_022239</name>
</gene>
<dbReference type="InterPro" id="IPR011042">
    <property type="entry name" value="6-blade_b-propeller_TolB-like"/>
</dbReference>
<dbReference type="GO" id="GO:0016787">
    <property type="term" value="F:hydrolase activity"/>
    <property type="evidence" value="ECO:0007669"/>
    <property type="project" value="UniProtKB-KW"/>
</dbReference>
<dbReference type="OrthoDB" id="423498at2759"/>
<dbReference type="Proteomes" id="UP001151287">
    <property type="component" value="Unassembled WGS sequence"/>
</dbReference>
<dbReference type="Gene3D" id="2.120.10.30">
    <property type="entry name" value="TolB, C-terminal domain"/>
    <property type="match status" value="1"/>
</dbReference>
<protein>
    <recommendedName>
        <fullName evidence="2">SMP-30/Gluconolactonase/LRE-like region domain-containing protein</fullName>
    </recommendedName>
</protein>
<dbReference type="InterPro" id="IPR013658">
    <property type="entry name" value="SGL"/>
</dbReference>
<evidence type="ECO:0000259" key="2">
    <source>
        <dbReference type="Pfam" id="PF08450"/>
    </source>
</evidence>
<dbReference type="SUPFAM" id="SSF63829">
    <property type="entry name" value="Calcium-dependent phosphotriesterase"/>
    <property type="match status" value="1"/>
</dbReference>
<reference evidence="3" key="1">
    <citation type="journal article" date="2022" name="Cell">
        <title>Repeat-based holocentromeres influence genome architecture and karyotype evolution.</title>
        <authorList>
            <person name="Hofstatter P.G."/>
            <person name="Thangavel G."/>
            <person name="Lux T."/>
            <person name="Neumann P."/>
            <person name="Vondrak T."/>
            <person name="Novak P."/>
            <person name="Zhang M."/>
            <person name="Costa L."/>
            <person name="Castellani M."/>
            <person name="Scott A."/>
            <person name="Toegelov H."/>
            <person name="Fuchs J."/>
            <person name="Mata-Sucre Y."/>
            <person name="Dias Y."/>
            <person name="Vanzela A.L.L."/>
            <person name="Huettel B."/>
            <person name="Almeida C.C.S."/>
            <person name="Simkova H."/>
            <person name="Souza G."/>
            <person name="Pedrosa-Harand A."/>
            <person name="Macas J."/>
            <person name="Mayer K.F.X."/>
            <person name="Houben A."/>
            <person name="Marques A."/>
        </authorList>
    </citation>
    <scope>NUCLEOTIDE SEQUENCE</scope>
    <source>
        <strain evidence="3">RhyBre1mFocal</strain>
    </source>
</reference>
<name>A0A9P9Z6K4_9POAL</name>
<dbReference type="AlphaFoldDB" id="A0A9P9Z6K4"/>
<sequence length="376" mass="39499">MLAPFVPIARLIVANGRFGKDGTPTPPLAGADGLAHAGVMIASRRSVLAAGFALVAAPTLAGAAETTPRLRRLSPGLDHMIAPGTEPEVIATGIRWAEGPVWVPGGGYLLFSDPPANIVRRWQRGRGVSVVLNPSGAGGTDPALVREPGANGLALDARGALLIANSGGRSLDRVDLKTGRRTVLADRHAGKRFNSPNDLHVAKDGTIWFTDPPYGFKDGDQSPLKEQTVNGVYRRRPDGMVDLIDGTLTRPNGIALSPDERRLYVSVSDEAAPAIMVYDVDARGQVGHRRMLLDARAMLAAGGAGLPDGMKVARDGTLVCSVPGGMMLMTPEAEPLGLVEQGAPIANCAFGEAGRALFMAANDRILRLELRPGWQG</sequence>
<keyword evidence="1" id="KW-0378">Hydrolase</keyword>
<dbReference type="EMBL" id="JAMQYH010000592">
    <property type="protein sequence ID" value="KAJ1682542.1"/>
    <property type="molecule type" value="Genomic_DNA"/>
</dbReference>
<evidence type="ECO:0000313" key="4">
    <source>
        <dbReference type="Proteomes" id="UP001151287"/>
    </source>
</evidence>
<dbReference type="InterPro" id="IPR051262">
    <property type="entry name" value="SMP-30/CGR1_Lactonase"/>
</dbReference>
<proteinExistence type="predicted"/>
<feature type="domain" description="SMP-30/Gluconolactonase/LRE-like region" evidence="2">
    <location>
        <begin position="96"/>
        <end position="360"/>
    </location>
</feature>
<accession>A0A9P9Z6K4</accession>
<dbReference type="Pfam" id="PF08450">
    <property type="entry name" value="SGL"/>
    <property type="match status" value="1"/>
</dbReference>